<dbReference type="FunFam" id="1.10.150.450:FF:000001">
    <property type="entry name" value="SDT1p Pyrimidine nucleotidase"/>
    <property type="match status" value="1"/>
</dbReference>
<comment type="caution">
    <text evidence="1">The sequence shown here is derived from an EMBL/GenBank/DDBJ whole genome shotgun (WGS) entry which is preliminary data.</text>
</comment>
<sequence length="313" mass="36121">MSQPLVQSDSVFTSNDNNTCVNLNDYNDDDLKEREILILNQQSKSQLALSDLNSPEFQLKSNLPRVNLTFPDTSVNSPALKMSPNGKIFFFDIDNCLYHRSTRIHDLMQIYIHRYFKKHLHLNDKEAHDLHMHYYKQYGLALEGLVRLHKVDAMEYNKVVDDALPLDKILTPNPKLRNLLLDLKKSGKVERLWLFTNAYKNHGLKVIELLGLGDIFDGLSFCDYNNFPLICKPMEGAFEKAFIESGAVNKENVYFIDDSEINVKAARKFDWGKVIQYVELDSDLPEDLNAYPALDIHIVRSIMDLRSVCSELF</sequence>
<dbReference type="InterPro" id="IPR010237">
    <property type="entry name" value="Pyr-5-nucltdase"/>
</dbReference>
<dbReference type="SFLD" id="SFLDG01129">
    <property type="entry name" value="C1.5:_HAD__Beta-PGM__Phosphata"/>
    <property type="match status" value="1"/>
</dbReference>
<dbReference type="GO" id="GO:0006206">
    <property type="term" value="P:pyrimidine nucleobase metabolic process"/>
    <property type="evidence" value="ECO:0007669"/>
    <property type="project" value="TreeGrafter"/>
</dbReference>
<dbReference type="GO" id="GO:0008252">
    <property type="term" value="F:nucleotidase activity"/>
    <property type="evidence" value="ECO:0007669"/>
    <property type="project" value="TreeGrafter"/>
</dbReference>
<dbReference type="InterPro" id="IPR052791">
    <property type="entry name" value="SSM1_domain"/>
</dbReference>
<gene>
    <name evidence="1" type="ORF">DAPK24_000120</name>
</gene>
<dbReference type="Gene3D" id="3.40.50.1000">
    <property type="entry name" value="HAD superfamily/HAD-like"/>
    <property type="match status" value="1"/>
</dbReference>
<name>A0AAV5QXA6_PICKL</name>
<dbReference type="SFLD" id="SFLDG01132">
    <property type="entry name" value="C1.5.3:_5'-Nucleotidase_Like"/>
    <property type="match status" value="1"/>
</dbReference>
<dbReference type="AlphaFoldDB" id="A0AAV5QXA6"/>
<reference evidence="1 2" key="1">
    <citation type="journal article" date="2023" name="Elife">
        <title>Identification of key yeast species and microbe-microbe interactions impacting larval growth of Drosophila in the wild.</title>
        <authorList>
            <person name="Mure A."/>
            <person name="Sugiura Y."/>
            <person name="Maeda R."/>
            <person name="Honda K."/>
            <person name="Sakurai N."/>
            <person name="Takahashi Y."/>
            <person name="Watada M."/>
            <person name="Katoh T."/>
            <person name="Gotoh A."/>
            <person name="Gotoh Y."/>
            <person name="Taniguchi I."/>
            <person name="Nakamura K."/>
            <person name="Hayashi T."/>
            <person name="Katayama T."/>
            <person name="Uemura T."/>
            <person name="Hattori Y."/>
        </authorList>
    </citation>
    <scope>NUCLEOTIDE SEQUENCE [LARGE SCALE GENOMIC DNA]</scope>
    <source>
        <strain evidence="1 2">PK-24</strain>
    </source>
</reference>
<dbReference type="InterPro" id="IPR036412">
    <property type="entry name" value="HAD-like_sf"/>
</dbReference>
<organism evidence="1 2">
    <name type="scientific">Pichia kluyveri</name>
    <name type="common">Yeast</name>
    <dbReference type="NCBI Taxonomy" id="36015"/>
    <lineage>
        <taxon>Eukaryota</taxon>
        <taxon>Fungi</taxon>
        <taxon>Dikarya</taxon>
        <taxon>Ascomycota</taxon>
        <taxon>Saccharomycotina</taxon>
        <taxon>Pichiomycetes</taxon>
        <taxon>Pichiales</taxon>
        <taxon>Pichiaceae</taxon>
        <taxon>Pichia</taxon>
    </lineage>
</organism>
<dbReference type="SUPFAM" id="SSF56784">
    <property type="entry name" value="HAD-like"/>
    <property type="match status" value="1"/>
</dbReference>
<dbReference type="PANTHER" id="PTHR47438">
    <property type="entry name" value="PHOSPHATE METABOLISM PROTEIN 8-RELATED"/>
    <property type="match status" value="1"/>
</dbReference>
<dbReference type="Pfam" id="PF00702">
    <property type="entry name" value="Hydrolase"/>
    <property type="match status" value="1"/>
</dbReference>
<dbReference type="Gene3D" id="1.10.150.450">
    <property type="match status" value="1"/>
</dbReference>
<proteinExistence type="predicted"/>
<dbReference type="GO" id="GO:0009166">
    <property type="term" value="P:nucleotide catabolic process"/>
    <property type="evidence" value="ECO:0007669"/>
    <property type="project" value="TreeGrafter"/>
</dbReference>
<dbReference type="InterPro" id="IPR023214">
    <property type="entry name" value="HAD_sf"/>
</dbReference>
<evidence type="ECO:0000313" key="1">
    <source>
        <dbReference type="EMBL" id="GMM43437.1"/>
    </source>
</evidence>
<dbReference type="EMBL" id="BTGB01000001">
    <property type="protein sequence ID" value="GMM43437.1"/>
    <property type="molecule type" value="Genomic_DNA"/>
</dbReference>
<dbReference type="NCBIfam" id="TIGR01993">
    <property type="entry name" value="Pyr-5-nucltdase"/>
    <property type="match status" value="1"/>
</dbReference>
<evidence type="ECO:0000313" key="2">
    <source>
        <dbReference type="Proteomes" id="UP001378960"/>
    </source>
</evidence>
<dbReference type="SFLD" id="SFLDS00003">
    <property type="entry name" value="Haloacid_Dehalogenase"/>
    <property type="match status" value="1"/>
</dbReference>
<dbReference type="NCBIfam" id="TIGR01509">
    <property type="entry name" value="HAD-SF-IA-v3"/>
    <property type="match status" value="1"/>
</dbReference>
<dbReference type="PANTHER" id="PTHR47438:SF1">
    <property type="entry name" value="PHOSPHATE METABOLISM PROTEIN 8-RELATED"/>
    <property type="match status" value="1"/>
</dbReference>
<protein>
    <submittedName>
        <fullName evidence="1">Nucleotidase</fullName>
    </submittedName>
</protein>
<dbReference type="InterPro" id="IPR006439">
    <property type="entry name" value="HAD-SF_hydro_IA"/>
</dbReference>
<accession>A0AAV5QXA6</accession>
<dbReference type="Proteomes" id="UP001378960">
    <property type="component" value="Unassembled WGS sequence"/>
</dbReference>
<keyword evidence="2" id="KW-1185">Reference proteome</keyword>